<keyword evidence="2" id="KW-0547">Nucleotide-binding</keyword>
<dbReference type="SUPFAM" id="SSF52540">
    <property type="entry name" value="P-loop containing nucleoside triphosphate hydrolases"/>
    <property type="match status" value="1"/>
</dbReference>
<sequence length="940" mass="104763">MSDEVGAAEYLTPEERARLEIDKQLRACGWEVQDHKAINLSAGLGVAVREFPLKKGYGRADYLLYVDRKVVGVLEAKREGQTLTGVEPQSGRYADGLPDSVPAVRRPLPFVYESTGIETRFTSLLDPKPRSREVHTFHRPEHLLELLRQNELFTRGEGPGTFRRGLGSMPPVNPKGLRLAQYEAIGQIEESLAQDKPRALVQMATGSGKTYAAASLSYRLLKFGGAKRILFLVDRGNLGRQTLSEFEAFATPDTGRLFTELYNVQHLTTNTVNPASNVVITTIQRLHSMLRDEPELDPKVEESSLEEEAPRQVAEFGYNAALPIEAFDVVIVDECHRSIYGVWRQALDYFDAHLIGLTATPSKQTYGFFKQNLVFSYTHERAVKDRVNVDFDVYRIRTRIGENGSTVEADGETVVTFKDRLTGRTRQAVLEDDLIYSASALDRSVVAPDQLRTVIRTFRERLFTEIFPGRTEVPKTLIFAKDDGHADRIVQMLREEFNEENRFAVKITYKTTGAKPEELLSDFRTSYWPRIAVTVDMIATGTDIKPLECVFFLREVKSRNFFEQMKGRGVRVINDVDFQQVTPDARTKTHFVIVDAVGVTTTALNETAPLDKTPKSVGLDKLLQRVAEGAATPDLASTIGSRLTRLAKTLSAPELAEVAESAGISLSTLAGALVASVDPDAALDAASKARAAAGQDGEPSEAEVIAARQARVEEALQPLMANPELRTVLARKRNTERTIDEVSQDELLEAGPVTDPSVRAQQTAQDFRAFLDTNRHEIEAIQALYEVPYKRRVTFSDIRKLATEIARPPHQWTPKQLWEAYEQLDRSKVRGSGGEARTDLVSLIRYALAQENELVPYRSTVDERLAGWLLTQQQAGRTFTKVQLEWLHRIADIIAASLEVTLDDLDEGESALHGGLGKAYGVFGNQLQPLLEELNQVLVA</sequence>
<dbReference type="InterPro" id="IPR007409">
    <property type="entry name" value="Restrct_endonuc_type1_HsdR_N"/>
</dbReference>
<dbReference type="Gene3D" id="3.40.50.300">
    <property type="entry name" value="P-loop containing nucleotide triphosphate hydrolases"/>
    <property type="match status" value="2"/>
</dbReference>
<keyword evidence="3" id="KW-1185">Reference proteome</keyword>
<feature type="domain" description="Helicase ATP-binding" evidence="1">
    <location>
        <begin position="190"/>
        <end position="379"/>
    </location>
</feature>
<dbReference type="SMART" id="SM00487">
    <property type="entry name" value="DEXDc"/>
    <property type="match status" value="1"/>
</dbReference>
<accession>A0A540VX38</accession>
<dbReference type="Proteomes" id="UP000319103">
    <property type="component" value="Unassembled WGS sequence"/>
</dbReference>
<dbReference type="RefSeq" id="WP_141632055.1">
    <property type="nucleotide sequence ID" value="NZ_VIGB01000003.1"/>
</dbReference>
<dbReference type="InterPro" id="IPR001650">
    <property type="entry name" value="Helicase_C-like"/>
</dbReference>
<gene>
    <name evidence="2" type="ORF">E6W39_02555</name>
</gene>
<dbReference type="Pfam" id="PF08463">
    <property type="entry name" value="EcoEI_R_C"/>
    <property type="match status" value="1"/>
</dbReference>
<dbReference type="InterPro" id="IPR050742">
    <property type="entry name" value="Helicase_Restrict-Modif_Enz"/>
</dbReference>
<dbReference type="PANTHER" id="PTHR47396:SF1">
    <property type="entry name" value="ATP-DEPENDENT HELICASE IRC3-RELATED"/>
    <property type="match status" value="1"/>
</dbReference>
<dbReference type="OrthoDB" id="9776021at2"/>
<dbReference type="AlphaFoldDB" id="A0A540VX38"/>
<evidence type="ECO:0000259" key="1">
    <source>
        <dbReference type="PROSITE" id="PS51192"/>
    </source>
</evidence>
<comment type="caution">
    <text evidence="2">The sequence shown here is derived from an EMBL/GenBank/DDBJ whole genome shotgun (WGS) entry which is preliminary data.</text>
</comment>
<evidence type="ECO:0000313" key="2">
    <source>
        <dbReference type="EMBL" id="TQF01323.1"/>
    </source>
</evidence>
<name>A0A540VX38_9ACTN</name>
<dbReference type="InterPro" id="IPR013670">
    <property type="entry name" value="EcoEI_R_C_dom"/>
</dbReference>
<dbReference type="GO" id="GO:0005829">
    <property type="term" value="C:cytosol"/>
    <property type="evidence" value="ECO:0007669"/>
    <property type="project" value="TreeGrafter"/>
</dbReference>
<dbReference type="GO" id="GO:0009035">
    <property type="term" value="F:type I site-specific deoxyribonuclease activity"/>
    <property type="evidence" value="ECO:0007669"/>
    <property type="project" value="UniProtKB-EC"/>
</dbReference>
<dbReference type="InterPro" id="IPR027417">
    <property type="entry name" value="P-loop_NTPase"/>
</dbReference>
<dbReference type="GO" id="GO:0005524">
    <property type="term" value="F:ATP binding"/>
    <property type="evidence" value="ECO:0007669"/>
    <property type="project" value="UniProtKB-KW"/>
</dbReference>
<dbReference type="Pfam" id="PF00271">
    <property type="entry name" value="Helicase_C"/>
    <property type="match status" value="1"/>
</dbReference>
<keyword evidence="2" id="KW-0067">ATP-binding</keyword>
<dbReference type="GO" id="GO:0009307">
    <property type="term" value="P:DNA restriction-modification system"/>
    <property type="evidence" value="ECO:0007669"/>
    <property type="project" value="UniProtKB-KW"/>
</dbReference>
<dbReference type="EMBL" id="VIGB01000003">
    <property type="protein sequence ID" value="TQF01323.1"/>
    <property type="molecule type" value="Genomic_DNA"/>
</dbReference>
<evidence type="ECO:0000313" key="3">
    <source>
        <dbReference type="Proteomes" id="UP000319103"/>
    </source>
</evidence>
<keyword evidence="2" id="KW-0378">Hydrolase</keyword>
<dbReference type="PANTHER" id="PTHR47396">
    <property type="entry name" value="TYPE I RESTRICTION ENZYME ECOKI R PROTEIN"/>
    <property type="match status" value="1"/>
</dbReference>
<keyword evidence="2" id="KW-0347">Helicase</keyword>
<dbReference type="CDD" id="cd18799">
    <property type="entry name" value="SF2_C_EcoAI-like"/>
    <property type="match status" value="1"/>
</dbReference>
<reference evidence="2 3" key="1">
    <citation type="submission" date="2019-06" db="EMBL/GenBank/DDBJ databases">
        <title>Description of Kitasatospora acidophila sp. nov. isolated from pine grove soil, and reclassification of Streptomyces novaecaesareae to Kitasatospora novaeceasareae comb. nov.</title>
        <authorList>
            <person name="Kim M.J."/>
        </authorList>
    </citation>
    <scope>NUCLEOTIDE SEQUENCE [LARGE SCALE GENOMIC DNA]</scope>
    <source>
        <strain evidence="2 3">MMS16-CNU292</strain>
    </source>
</reference>
<dbReference type="CDD" id="cd18032">
    <property type="entry name" value="DEXHc_RE_I_III_res"/>
    <property type="match status" value="1"/>
</dbReference>
<proteinExistence type="predicted"/>
<dbReference type="InterPro" id="IPR014001">
    <property type="entry name" value="Helicase_ATP-bd"/>
</dbReference>
<dbReference type="Pfam" id="PF04313">
    <property type="entry name" value="HSDR_N"/>
    <property type="match status" value="1"/>
</dbReference>
<dbReference type="Gene3D" id="3.90.1570.30">
    <property type="match status" value="1"/>
</dbReference>
<organism evidence="2 3">
    <name type="scientific">Kitasatospora acidiphila</name>
    <dbReference type="NCBI Taxonomy" id="2567942"/>
    <lineage>
        <taxon>Bacteria</taxon>
        <taxon>Bacillati</taxon>
        <taxon>Actinomycetota</taxon>
        <taxon>Actinomycetes</taxon>
        <taxon>Kitasatosporales</taxon>
        <taxon>Streptomycetaceae</taxon>
        <taxon>Kitasatospora</taxon>
    </lineage>
</organism>
<dbReference type="PROSITE" id="PS51192">
    <property type="entry name" value="HELICASE_ATP_BIND_1"/>
    <property type="match status" value="1"/>
</dbReference>
<dbReference type="InterPro" id="IPR006935">
    <property type="entry name" value="Helicase/UvrB_N"/>
</dbReference>
<dbReference type="GO" id="GO:0003677">
    <property type="term" value="F:DNA binding"/>
    <property type="evidence" value="ECO:0007669"/>
    <property type="project" value="UniProtKB-KW"/>
</dbReference>
<dbReference type="GO" id="GO:0004386">
    <property type="term" value="F:helicase activity"/>
    <property type="evidence" value="ECO:0007669"/>
    <property type="project" value="UniProtKB-KW"/>
</dbReference>
<protein>
    <submittedName>
        <fullName evidence="2">DEAD/DEAH box helicase</fullName>
    </submittedName>
</protein>
<dbReference type="Pfam" id="PF04851">
    <property type="entry name" value="ResIII"/>
    <property type="match status" value="1"/>
</dbReference>